<evidence type="ECO:0000256" key="5">
    <source>
        <dbReference type="SAM" id="MobiDB-lite"/>
    </source>
</evidence>
<evidence type="ECO:0000256" key="3">
    <source>
        <dbReference type="ARBA" id="ARBA00022989"/>
    </source>
</evidence>
<dbReference type="NCBIfam" id="TIGR01352">
    <property type="entry name" value="tonB_Cterm"/>
    <property type="match status" value="1"/>
</dbReference>
<feature type="domain" description="TonB C-terminal" evidence="7">
    <location>
        <begin position="156"/>
        <end position="245"/>
    </location>
</feature>
<keyword evidence="4 6" id="KW-0472">Membrane</keyword>
<protein>
    <submittedName>
        <fullName evidence="8">TonB family protein</fullName>
    </submittedName>
</protein>
<feature type="compositionally biased region" description="Low complexity" evidence="5">
    <location>
        <begin position="63"/>
        <end position="84"/>
    </location>
</feature>
<evidence type="ECO:0000256" key="4">
    <source>
        <dbReference type="ARBA" id="ARBA00023136"/>
    </source>
</evidence>
<dbReference type="PROSITE" id="PS52015">
    <property type="entry name" value="TONB_CTD"/>
    <property type="match status" value="1"/>
</dbReference>
<reference evidence="8 9" key="1">
    <citation type="submission" date="2019-11" db="EMBL/GenBank/DDBJ databases">
        <title>Metabolism of dissolved organic matter in forest soils.</title>
        <authorList>
            <person name="Cyle K.T."/>
            <person name="Wilhelm R.C."/>
            <person name="Martinez C.E."/>
        </authorList>
    </citation>
    <scope>NUCLEOTIDE SEQUENCE [LARGE SCALE GENOMIC DNA]</scope>
    <source>
        <strain evidence="8 9">5N</strain>
    </source>
</reference>
<evidence type="ECO:0000256" key="1">
    <source>
        <dbReference type="ARBA" id="ARBA00004167"/>
    </source>
</evidence>
<comment type="subcellular location">
    <subcellularLocation>
        <location evidence="1">Membrane</location>
        <topology evidence="1">Single-pass membrane protein</topology>
    </subcellularLocation>
</comment>
<dbReference type="InterPro" id="IPR006260">
    <property type="entry name" value="TonB/TolA_C"/>
</dbReference>
<keyword evidence="9" id="KW-1185">Reference proteome</keyword>
<evidence type="ECO:0000256" key="2">
    <source>
        <dbReference type="ARBA" id="ARBA00022692"/>
    </source>
</evidence>
<keyword evidence="2 6" id="KW-0812">Transmembrane</keyword>
<evidence type="ECO:0000259" key="7">
    <source>
        <dbReference type="PROSITE" id="PS52015"/>
    </source>
</evidence>
<dbReference type="GO" id="GO:0016020">
    <property type="term" value="C:membrane"/>
    <property type="evidence" value="ECO:0007669"/>
    <property type="project" value="UniProtKB-SubCell"/>
</dbReference>
<dbReference type="InterPro" id="IPR037682">
    <property type="entry name" value="TonB_C"/>
</dbReference>
<gene>
    <name evidence="8" type="ORF">GNZ13_05745</name>
</gene>
<dbReference type="Gene3D" id="3.30.1150.10">
    <property type="match status" value="1"/>
</dbReference>
<comment type="caution">
    <text evidence="8">The sequence shown here is derived from an EMBL/GenBank/DDBJ whole genome shotgun (WGS) entry which is preliminary data.</text>
</comment>
<feature type="transmembrane region" description="Helical" evidence="6">
    <location>
        <begin position="12"/>
        <end position="33"/>
    </location>
</feature>
<dbReference type="GO" id="GO:0055085">
    <property type="term" value="P:transmembrane transport"/>
    <property type="evidence" value="ECO:0007669"/>
    <property type="project" value="InterPro"/>
</dbReference>
<evidence type="ECO:0000313" key="8">
    <source>
        <dbReference type="EMBL" id="NPT54122.1"/>
    </source>
</evidence>
<name>A0A972NLQ9_9BURK</name>
<sequence>MRFKAALDDSPKIRITLAVLVALVVWVVFLFQLGRWLGTTTSAHVPARPLEMRVVELDPPKAPVTTPSAAPATHTTPAPIAPAKPRQPADPLPHVSTQSRTTPQVPSKPDVRSVQSVAPAQSAPAAQEPKLTTESPARAAAPSEESANATPSAKSSGDAAAHSISQPLPELPDDLREQAYQTVATARFAIHVDGSADVELIKPTPNPRLNQILLETLRKWRFFPAMQAGHPIESRQDIRVHFNVN</sequence>
<feature type="compositionally biased region" description="Polar residues" evidence="5">
    <location>
        <begin position="95"/>
        <end position="105"/>
    </location>
</feature>
<feature type="compositionally biased region" description="Low complexity" evidence="5">
    <location>
        <begin position="113"/>
        <end position="153"/>
    </location>
</feature>
<dbReference type="Pfam" id="PF03544">
    <property type="entry name" value="TonB_C"/>
    <property type="match status" value="1"/>
</dbReference>
<dbReference type="SUPFAM" id="SSF74653">
    <property type="entry name" value="TolA/TonB C-terminal domain"/>
    <property type="match status" value="1"/>
</dbReference>
<keyword evidence="3 6" id="KW-1133">Transmembrane helix</keyword>
<dbReference type="EMBL" id="WOEZ01000032">
    <property type="protein sequence ID" value="NPT54122.1"/>
    <property type="molecule type" value="Genomic_DNA"/>
</dbReference>
<dbReference type="AlphaFoldDB" id="A0A972NLQ9"/>
<organism evidence="8 9">
    <name type="scientific">Paraburkholderia elongata</name>
    <dbReference type="NCBI Taxonomy" id="2675747"/>
    <lineage>
        <taxon>Bacteria</taxon>
        <taxon>Pseudomonadati</taxon>
        <taxon>Pseudomonadota</taxon>
        <taxon>Betaproteobacteria</taxon>
        <taxon>Burkholderiales</taxon>
        <taxon>Burkholderiaceae</taxon>
        <taxon>Paraburkholderia</taxon>
    </lineage>
</organism>
<proteinExistence type="predicted"/>
<evidence type="ECO:0000313" key="9">
    <source>
        <dbReference type="Proteomes" id="UP000655523"/>
    </source>
</evidence>
<feature type="region of interest" description="Disordered" evidence="5">
    <location>
        <begin position="58"/>
        <end position="170"/>
    </location>
</feature>
<dbReference type="Proteomes" id="UP000655523">
    <property type="component" value="Unassembled WGS sequence"/>
</dbReference>
<accession>A0A972NLQ9</accession>
<evidence type="ECO:0000256" key="6">
    <source>
        <dbReference type="SAM" id="Phobius"/>
    </source>
</evidence>